<gene>
    <name evidence="2" type="ORF">HJTV-2_gp58</name>
</gene>
<evidence type="ECO:0000256" key="1">
    <source>
        <dbReference type="SAM" id="MobiDB-lite"/>
    </source>
</evidence>
<feature type="region of interest" description="Disordered" evidence="1">
    <location>
        <begin position="70"/>
        <end position="93"/>
    </location>
</feature>
<organism evidence="2 3">
    <name type="scientific">Haloarcula virus HJTV-2</name>
    <dbReference type="NCBI Taxonomy" id="2877986"/>
    <lineage>
        <taxon>Viruses</taxon>
        <taxon>Duplodnaviria</taxon>
        <taxon>Heunggongvirae</taxon>
        <taxon>Uroviricota</taxon>
        <taxon>Caudoviricetes</taxon>
        <taxon>Thumleimavirales</taxon>
        <taxon>Hafunaviridae</taxon>
        <taxon>Haloferacalesvirus</taxon>
        <taxon>Haloferacalesvirus thailandense</taxon>
        <taxon>Haloferacalesvirus HJTV2</taxon>
    </lineage>
</organism>
<dbReference type="SUPFAM" id="SSF46785">
    <property type="entry name" value="Winged helix' DNA-binding domain"/>
    <property type="match status" value="1"/>
</dbReference>
<reference evidence="2 3" key="1">
    <citation type="submission" date="2021-05" db="EMBL/GenBank/DDBJ databases">
        <title>Diversity, taxonomy and evolution of archaeal viruses of the class Caudoviricetes.</title>
        <authorList>
            <person name="Liu Y."/>
            <person name="Demina T.A."/>
            <person name="Roux S."/>
            <person name="Aiewsakun P."/>
            <person name="Kazlauskas D."/>
            <person name="Simmonds P."/>
            <person name="Prangishvili D."/>
            <person name="Oksanen H.M."/>
            <person name="Krupovic M."/>
        </authorList>
    </citation>
    <scope>NUCLEOTIDE SEQUENCE [LARGE SCALE GENOMIC DNA]</scope>
    <source>
        <strain evidence="2">HJTV-2/27</strain>
    </source>
</reference>
<dbReference type="Gene3D" id="1.10.10.10">
    <property type="entry name" value="Winged helix-like DNA-binding domain superfamily/Winged helix DNA-binding domain"/>
    <property type="match status" value="1"/>
</dbReference>
<keyword evidence="3" id="KW-1185">Reference proteome</keyword>
<sequence length="174" mass="19874">MIAGCFSVRQIKSQNMSSDEPDGVMTLQLSGEQGLRAFNQFIEEAGFGDSIENIEVTIEAESPIDLTEYITGEEIPRRSGEDEGDDPDLVSFEEGSRTRRLAKFLYENNGNEWHTTNEIKSKLPEDSEIDPDDVSQILWELSERDVVEKQPHDEDGRKKEYRLNERGMRSVDEL</sequence>
<dbReference type="InterPro" id="IPR036390">
    <property type="entry name" value="WH_DNA-bd_sf"/>
</dbReference>
<name>A0AAE9BY22_9CAUD</name>
<dbReference type="InterPro" id="IPR036388">
    <property type="entry name" value="WH-like_DNA-bd_sf"/>
</dbReference>
<evidence type="ECO:0000313" key="3">
    <source>
        <dbReference type="Proteomes" id="UP000827376"/>
    </source>
</evidence>
<accession>A0AAE9BY22</accession>
<evidence type="ECO:0000313" key="2">
    <source>
        <dbReference type="EMBL" id="UBF21678.1"/>
    </source>
</evidence>
<proteinExistence type="predicted"/>
<dbReference type="EMBL" id="MZ334513">
    <property type="protein sequence ID" value="UBF21678.1"/>
    <property type="molecule type" value="Genomic_DNA"/>
</dbReference>
<feature type="region of interest" description="Disordered" evidence="1">
    <location>
        <begin position="114"/>
        <end position="174"/>
    </location>
</feature>
<feature type="compositionally biased region" description="Basic and acidic residues" evidence="1">
    <location>
        <begin position="115"/>
        <end position="125"/>
    </location>
</feature>
<dbReference type="Proteomes" id="UP000827376">
    <property type="component" value="Segment"/>
</dbReference>
<feature type="compositionally biased region" description="Basic and acidic residues" evidence="1">
    <location>
        <begin position="141"/>
        <end position="174"/>
    </location>
</feature>
<protein>
    <submittedName>
        <fullName evidence="2">Winged HTH</fullName>
    </submittedName>
</protein>